<comment type="subcellular location">
    <subcellularLocation>
        <location evidence="1">Cell membrane</location>
        <topology evidence="1">Multi-pass membrane protein</topology>
    </subcellularLocation>
</comment>
<feature type="transmembrane region" description="Helical" evidence="6">
    <location>
        <begin position="9"/>
        <end position="28"/>
    </location>
</feature>
<comment type="caution">
    <text evidence="7">The sequence shown here is derived from an EMBL/GenBank/DDBJ whole genome shotgun (WGS) entry which is preliminary data.</text>
</comment>
<dbReference type="AlphaFoldDB" id="A0AA35RVW0"/>
<name>A0AA35RVW0_GEOBA</name>
<evidence type="ECO:0000256" key="1">
    <source>
        <dbReference type="ARBA" id="ARBA00004651"/>
    </source>
</evidence>
<dbReference type="Proteomes" id="UP001174909">
    <property type="component" value="Unassembled WGS sequence"/>
</dbReference>
<gene>
    <name evidence="7" type="ORF">GBAR_LOCUS11345</name>
</gene>
<dbReference type="PANTHER" id="PTHR39087:SF2">
    <property type="entry name" value="UPF0104 MEMBRANE PROTEIN MJ1595"/>
    <property type="match status" value="1"/>
</dbReference>
<evidence type="ECO:0000256" key="2">
    <source>
        <dbReference type="ARBA" id="ARBA00022475"/>
    </source>
</evidence>
<evidence type="ECO:0000256" key="5">
    <source>
        <dbReference type="ARBA" id="ARBA00023136"/>
    </source>
</evidence>
<evidence type="ECO:0000313" key="7">
    <source>
        <dbReference type="EMBL" id="CAI8018720.1"/>
    </source>
</evidence>
<keyword evidence="4 6" id="KW-1133">Transmembrane helix</keyword>
<dbReference type="InterPro" id="IPR022791">
    <property type="entry name" value="L-PG_synthase/AglD"/>
</dbReference>
<dbReference type="NCBIfam" id="TIGR00374">
    <property type="entry name" value="flippase-like domain"/>
    <property type="match status" value="1"/>
</dbReference>
<dbReference type="Pfam" id="PF03706">
    <property type="entry name" value="LPG_synthase_TM"/>
    <property type="match status" value="1"/>
</dbReference>
<proteinExistence type="predicted"/>
<feature type="transmembrane region" description="Helical" evidence="6">
    <location>
        <begin position="237"/>
        <end position="259"/>
    </location>
</feature>
<evidence type="ECO:0000256" key="6">
    <source>
        <dbReference type="SAM" id="Phobius"/>
    </source>
</evidence>
<protein>
    <submittedName>
        <fullName evidence="7">UPF0104 membrane protein MJ1078</fullName>
    </submittedName>
</protein>
<evidence type="ECO:0000313" key="8">
    <source>
        <dbReference type="Proteomes" id="UP001174909"/>
    </source>
</evidence>
<keyword evidence="2" id="KW-1003">Cell membrane</keyword>
<evidence type="ECO:0000256" key="3">
    <source>
        <dbReference type="ARBA" id="ARBA00022692"/>
    </source>
</evidence>
<evidence type="ECO:0000256" key="4">
    <source>
        <dbReference type="ARBA" id="ARBA00022989"/>
    </source>
</evidence>
<feature type="transmembrane region" description="Helical" evidence="6">
    <location>
        <begin position="271"/>
        <end position="291"/>
    </location>
</feature>
<keyword evidence="8" id="KW-1185">Reference proteome</keyword>
<feature type="transmembrane region" description="Helical" evidence="6">
    <location>
        <begin position="34"/>
        <end position="58"/>
    </location>
</feature>
<sequence>SFLSSPKLFLPLLAAAGGAYVAFFGFPLDLGEAWGLIASADPVLLGAAVLVHYACYFLRGARWRVLMGGSPVPVPGFLYCGQLVLLGWFVNSVGWIRLGDPFRAHLCQREWGASFSWVMGTIVAERLLDGLLVSLFLLSAGLLLLVSGQWDVGAGALGASLIILLGLALVLLLVPLVRWLLQRFMPSRDFSDLLLSIHLRFRSGFAGGSRRFPLTALLGVLAWSAEVSRLYLVCQALGLEVGLFAAAVLSLGGSLLSLFPTPGGIGAVEAGMAGLAVRISSVTLPGAAAMVLLDRAITMLSVVLTGLVLMSVRTVFPRVFKPRLPEPAVVAA</sequence>
<accession>A0AA35RVW0</accession>
<dbReference type="EMBL" id="CASHTH010001706">
    <property type="protein sequence ID" value="CAI8018720.1"/>
    <property type="molecule type" value="Genomic_DNA"/>
</dbReference>
<dbReference type="PANTHER" id="PTHR39087">
    <property type="entry name" value="UPF0104 MEMBRANE PROTEIN MJ1595"/>
    <property type="match status" value="1"/>
</dbReference>
<keyword evidence="5 6" id="KW-0472">Membrane</keyword>
<dbReference type="GO" id="GO:0005886">
    <property type="term" value="C:plasma membrane"/>
    <property type="evidence" value="ECO:0007669"/>
    <property type="project" value="UniProtKB-SubCell"/>
</dbReference>
<feature type="transmembrane region" description="Helical" evidence="6">
    <location>
        <begin position="297"/>
        <end position="316"/>
    </location>
</feature>
<keyword evidence="3 6" id="KW-0812">Transmembrane</keyword>
<reference evidence="7" key="1">
    <citation type="submission" date="2023-03" db="EMBL/GenBank/DDBJ databases">
        <authorList>
            <person name="Steffen K."/>
            <person name="Cardenas P."/>
        </authorList>
    </citation>
    <scope>NUCLEOTIDE SEQUENCE</scope>
</reference>
<feature type="non-terminal residue" evidence="7">
    <location>
        <position position="1"/>
    </location>
</feature>
<feature type="transmembrane region" description="Helical" evidence="6">
    <location>
        <begin position="127"/>
        <end position="150"/>
    </location>
</feature>
<feature type="transmembrane region" description="Helical" evidence="6">
    <location>
        <begin position="156"/>
        <end position="181"/>
    </location>
</feature>
<organism evidence="7 8">
    <name type="scientific">Geodia barretti</name>
    <name type="common">Barrett's horny sponge</name>
    <dbReference type="NCBI Taxonomy" id="519541"/>
    <lineage>
        <taxon>Eukaryota</taxon>
        <taxon>Metazoa</taxon>
        <taxon>Porifera</taxon>
        <taxon>Demospongiae</taxon>
        <taxon>Heteroscleromorpha</taxon>
        <taxon>Tetractinellida</taxon>
        <taxon>Astrophorina</taxon>
        <taxon>Geodiidae</taxon>
        <taxon>Geodia</taxon>
    </lineage>
</organism>